<gene>
    <name evidence="1" type="ORF">BofuT4_uP045470.1</name>
</gene>
<sequence>MPTAVTFWLSFGQHLTIDTAYLRPHAALDPVFDQPVAVKLVSEALVESTIEPMVLWQVTLSLAVRMRA</sequence>
<dbReference type="Proteomes" id="UP000008177">
    <property type="component" value="Unplaced contigs"/>
</dbReference>
<evidence type="ECO:0000313" key="2">
    <source>
        <dbReference type="Proteomes" id="UP000008177"/>
    </source>
</evidence>
<dbReference type="AlphaFoldDB" id="G2XYJ2"/>
<accession>G2XYJ2</accession>
<dbReference type="HOGENOM" id="CLU_2793687_0_0_1"/>
<dbReference type="InParanoid" id="G2XYJ2"/>
<dbReference type="EMBL" id="FQ790278">
    <property type="protein sequence ID" value="CCD45529.1"/>
    <property type="molecule type" value="Genomic_DNA"/>
</dbReference>
<proteinExistence type="predicted"/>
<name>G2XYJ2_BOTF4</name>
<organism evidence="1 2">
    <name type="scientific">Botryotinia fuckeliana (strain T4)</name>
    <name type="common">Noble rot fungus</name>
    <name type="synonym">Botrytis cinerea</name>
    <dbReference type="NCBI Taxonomy" id="999810"/>
    <lineage>
        <taxon>Eukaryota</taxon>
        <taxon>Fungi</taxon>
        <taxon>Dikarya</taxon>
        <taxon>Ascomycota</taxon>
        <taxon>Pezizomycotina</taxon>
        <taxon>Leotiomycetes</taxon>
        <taxon>Helotiales</taxon>
        <taxon>Sclerotiniaceae</taxon>
        <taxon>Botrytis</taxon>
    </lineage>
</organism>
<reference evidence="2" key="1">
    <citation type="journal article" date="2011" name="PLoS Genet.">
        <title>Genomic analysis of the necrotrophic fungal pathogens Sclerotinia sclerotiorum and Botrytis cinerea.</title>
        <authorList>
            <person name="Amselem J."/>
            <person name="Cuomo C.A."/>
            <person name="van Kan J.A."/>
            <person name="Viaud M."/>
            <person name="Benito E.P."/>
            <person name="Couloux A."/>
            <person name="Coutinho P.M."/>
            <person name="de Vries R.P."/>
            <person name="Dyer P.S."/>
            <person name="Fillinger S."/>
            <person name="Fournier E."/>
            <person name="Gout L."/>
            <person name="Hahn M."/>
            <person name="Kohn L."/>
            <person name="Lapalu N."/>
            <person name="Plummer K.M."/>
            <person name="Pradier J.M."/>
            <person name="Quevillon E."/>
            <person name="Sharon A."/>
            <person name="Simon A."/>
            <person name="ten Have A."/>
            <person name="Tudzynski B."/>
            <person name="Tudzynski P."/>
            <person name="Wincker P."/>
            <person name="Andrew M."/>
            <person name="Anthouard V."/>
            <person name="Beever R.E."/>
            <person name="Beffa R."/>
            <person name="Benoit I."/>
            <person name="Bouzid O."/>
            <person name="Brault B."/>
            <person name="Chen Z."/>
            <person name="Choquer M."/>
            <person name="Collemare J."/>
            <person name="Cotton P."/>
            <person name="Danchin E.G."/>
            <person name="Da Silva C."/>
            <person name="Gautier A."/>
            <person name="Giraud C."/>
            <person name="Giraud T."/>
            <person name="Gonzalez C."/>
            <person name="Grossetete S."/>
            <person name="Guldener U."/>
            <person name="Henrissat B."/>
            <person name="Howlett B.J."/>
            <person name="Kodira C."/>
            <person name="Kretschmer M."/>
            <person name="Lappartient A."/>
            <person name="Leroch M."/>
            <person name="Levis C."/>
            <person name="Mauceli E."/>
            <person name="Neuveglise C."/>
            <person name="Oeser B."/>
            <person name="Pearson M."/>
            <person name="Poulain J."/>
            <person name="Poussereau N."/>
            <person name="Quesneville H."/>
            <person name="Rascle C."/>
            <person name="Schumacher J."/>
            <person name="Segurens B."/>
            <person name="Sexton A."/>
            <person name="Silva E."/>
            <person name="Sirven C."/>
            <person name="Soanes D.M."/>
            <person name="Talbot N.J."/>
            <person name="Templeton M."/>
            <person name="Yandava C."/>
            <person name="Yarden O."/>
            <person name="Zeng Q."/>
            <person name="Rollins J.A."/>
            <person name="Lebrun M.H."/>
            <person name="Dickman M."/>
        </authorList>
    </citation>
    <scope>NUCLEOTIDE SEQUENCE [LARGE SCALE GENOMIC DNA]</scope>
    <source>
        <strain evidence="2">T4</strain>
    </source>
</reference>
<protein>
    <submittedName>
        <fullName evidence="1">Uncharacterized protein</fullName>
    </submittedName>
</protein>
<evidence type="ECO:0000313" key="1">
    <source>
        <dbReference type="EMBL" id="CCD45529.1"/>
    </source>
</evidence>